<evidence type="ECO:0000313" key="3">
    <source>
        <dbReference type="Proteomes" id="UP001147747"/>
    </source>
</evidence>
<reference evidence="2" key="2">
    <citation type="journal article" date="2023" name="IMA Fungus">
        <title>Comparative genomic study of the Penicillium genus elucidates a diverse pangenome and 15 lateral gene transfer events.</title>
        <authorList>
            <person name="Petersen C."/>
            <person name="Sorensen T."/>
            <person name="Nielsen M.R."/>
            <person name="Sondergaard T.E."/>
            <person name="Sorensen J.L."/>
            <person name="Fitzpatrick D.A."/>
            <person name="Frisvad J.C."/>
            <person name="Nielsen K.L."/>
        </authorList>
    </citation>
    <scope>NUCLEOTIDE SEQUENCE</scope>
    <source>
        <strain evidence="2">IBT 29677</strain>
    </source>
</reference>
<proteinExistence type="predicted"/>
<comment type="caution">
    <text evidence="2">The sequence shown here is derived from an EMBL/GenBank/DDBJ whole genome shotgun (WGS) entry which is preliminary data.</text>
</comment>
<dbReference type="Proteomes" id="UP001147747">
    <property type="component" value="Unassembled WGS sequence"/>
</dbReference>
<dbReference type="RefSeq" id="XP_056483210.1">
    <property type="nucleotide sequence ID" value="XM_056637180.1"/>
</dbReference>
<feature type="region of interest" description="Disordered" evidence="1">
    <location>
        <begin position="87"/>
        <end position="108"/>
    </location>
</feature>
<dbReference type="AlphaFoldDB" id="A0A9W9SKJ5"/>
<organism evidence="2 3">
    <name type="scientific">Penicillium cosmopolitanum</name>
    <dbReference type="NCBI Taxonomy" id="1131564"/>
    <lineage>
        <taxon>Eukaryota</taxon>
        <taxon>Fungi</taxon>
        <taxon>Dikarya</taxon>
        <taxon>Ascomycota</taxon>
        <taxon>Pezizomycotina</taxon>
        <taxon>Eurotiomycetes</taxon>
        <taxon>Eurotiomycetidae</taxon>
        <taxon>Eurotiales</taxon>
        <taxon>Aspergillaceae</taxon>
        <taxon>Penicillium</taxon>
    </lineage>
</organism>
<protein>
    <submittedName>
        <fullName evidence="2">Uncharacterized protein</fullName>
    </submittedName>
</protein>
<gene>
    <name evidence="2" type="ORF">N7509_012543</name>
</gene>
<dbReference type="GeneID" id="81376160"/>
<evidence type="ECO:0000313" key="2">
    <source>
        <dbReference type="EMBL" id="KAJ5379424.1"/>
    </source>
</evidence>
<reference evidence="2" key="1">
    <citation type="submission" date="2022-12" db="EMBL/GenBank/DDBJ databases">
        <authorList>
            <person name="Petersen C."/>
        </authorList>
    </citation>
    <scope>NUCLEOTIDE SEQUENCE</scope>
    <source>
        <strain evidence="2">IBT 29677</strain>
    </source>
</reference>
<name>A0A9W9SKJ5_9EURO</name>
<evidence type="ECO:0000256" key="1">
    <source>
        <dbReference type="SAM" id="MobiDB-lite"/>
    </source>
</evidence>
<sequence length="108" mass="12591">MPKSLAWYTFMAYDGELPIPLQTRTYLRIYLDDPRFKALVQNQTSKLTCKFIEVALQTTSRDPKSPSWFAALVLNIPVYWFIIDDSNDKSEDNSEENLKEKPKDKSKP</sequence>
<keyword evidence="3" id="KW-1185">Reference proteome</keyword>
<dbReference type="EMBL" id="JAPZBU010000011">
    <property type="protein sequence ID" value="KAJ5379424.1"/>
    <property type="molecule type" value="Genomic_DNA"/>
</dbReference>
<accession>A0A9W9SKJ5</accession>